<dbReference type="EMBL" id="VSSQ01000216">
    <property type="protein sequence ID" value="MPL86086.1"/>
    <property type="molecule type" value="Genomic_DNA"/>
</dbReference>
<name>A0A644V413_9ZZZZ</name>
<reference evidence="2" key="1">
    <citation type="submission" date="2019-08" db="EMBL/GenBank/DDBJ databases">
        <authorList>
            <person name="Kucharzyk K."/>
            <person name="Murdoch R.W."/>
            <person name="Higgins S."/>
            <person name="Loffler F."/>
        </authorList>
    </citation>
    <scope>NUCLEOTIDE SEQUENCE</scope>
</reference>
<evidence type="ECO:0000256" key="1">
    <source>
        <dbReference type="SAM" id="MobiDB-lite"/>
    </source>
</evidence>
<proteinExistence type="predicted"/>
<accession>A0A644V413</accession>
<feature type="region of interest" description="Disordered" evidence="1">
    <location>
        <begin position="28"/>
        <end position="47"/>
    </location>
</feature>
<organism evidence="2">
    <name type="scientific">bioreactor metagenome</name>
    <dbReference type="NCBI Taxonomy" id="1076179"/>
    <lineage>
        <taxon>unclassified sequences</taxon>
        <taxon>metagenomes</taxon>
        <taxon>ecological metagenomes</taxon>
    </lineage>
</organism>
<feature type="compositionally biased region" description="Basic and acidic residues" evidence="1">
    <location>
        <begin position="82"/>
        <end position="100"/>
    </location>
</feature>
<feature type="region of interest" description="Disordered" evidence="1">
    <location>
        <begin position="73"/>
        <end position="100"/>
    </location>
</feature>
<protein>
    <submittedName>
        <fullName evidence="2">Uncharacterized protein</fullName>
    </submittedName>
</protein>
<feature type="region of interest" description="Disordered" evidence="1">
    <location>
        <begin position="1"/>
        <end position="21"/>
    </location>
</feature>
<comment type="caution">
    <text evidence="2">The sequence shown here is derived from an EMBL/GenBank/DDBJ whole genome shotgun (WGS) entry which is preliminary data.</text>
</comment>
<feature type="compositionally biased region" description="Basic and acidic residues" evidence="1">
    <location>
        <begin position="10"/>
        <end position="21"/>
    </location>
</feature>
<gene>
    <name evidence="2" type="ORF">SDC9_32062</name>
</gene>
<sequence>MRTQRALHRNGRDLGGKRGADLRALHSRAEHLARPRQKRGKLRAGAGAPDLQILPADRGLGLHLVDHLSIFHHQAPGDEGEETTRRPPRTEVRLPSGREL</sequence>
<dbReference type="AlphaFoldDB" id="A0A644V413"/>
<evidence type="ECO:0000313" key="2">
    <source>
        <dbReference type="EMBL" id="MPL86086.1"/>
    </source>
</evidence>